<name>F4Q4X0_CACFS</name>
<accession>F4Q4X0</accession>
<gene>
    <name evidence="1" type="ORF">DFA_08058</name>
</gene>
<evidence type="ECO:0000313" key="2">
    <source>
        <dbReference type="Proteomes" id="UP000007797"/>
    </source>
</evidence>
<dbReference type="OrthoDB" id="22207at2759"/>
<sequence length="124" mass="13830">MVFRSILKCIYSSPLTRNEIINNIIFIILSTNSTMKFIILLTIVLALLAFVSAKPECSFTCSDGTKVTLSSKITTEEHCKLAIELSECPVMKVPVGQHCIPWCYPCNQCPTSDDLEIVSYSFSQ</sequence>
<proteinExistence type="predicted"/>
<keyword evidence="2" id="KW-1185">Reference proteome</keyword>
<dbReference type="AlphaFoldDB" id="F4Q4X0"/>
<dbReference type="RefSeq" id="XP_004355560.1">
    <property type="nucleotide sequence ID" value="XM_004355507.1"/>
</dbReference>
<dbReference type="EMBL" id="GL883021">
    <property type="protein sequence ID" value="EGG17076.1"/>
    <property type="molecule type" value="Genomic_DNA"/>
</dbReference>
<organism evidence="1 2">
    <name type="scientific">Cavenderia fasciculata</name>
    <name type="common">Slime mold</name>
    <name type="synonym">Dictyostelium fasciculatum</name>
    <dbReference type="NCBI Taxonomy" id="261658"/>
    <lineage>
        <taxon>Eukaryota</taxon>
        <taxon>Amoebozoa</taxon>
        <taxon>Evosea</taxon>
        <taxon>Eumycetozoa</taxon>
        <taxon>Dictyostelia</taxon>
        <taxon>Acytosteliales</taxon>
        <taxon>Cavenderiaceae</taxon>
        <taxon>Cavenderia</taxon>
    </lineage>
</organism>
<dbReference type="GeneID" id="14869107"/>
<protein>
    <submittedName>
        <fullName evidence="1">Uncharacterized protein</fullName>
    </submittedName>
</protein>
<evidence type="ECO:0000313" key="1">
    <source>
        <dbReference type="EMBL" id="EGG17076.1"/>
    </source>
</evidence>
<reference evidence="2" key="1">
    <citation type="journal article" date="2011" name="Genome Res.">
        <title>Phylogeny-wide analysis of social amoeba genomes highlights ancient origins for complex intercellular communication.</title>
        <authorList>
            <person name="Heidel A.J."/>
            <person name="Lawal H.M."/>
            <person name="Felder M."/>
            <person name="Schilde C."/>
            <person name="Helps N.R."/>
            <person name="Tunggal B."/>
            <person name="Rivero F."/>
            <person name="John U."/>
            <person name="Schleicher M."/>
            <person name="Eichinger L."/>
            <person name="Platzer M."/>
            <person name="Noegel A.A."/>
            <person name="Schaap P."/>
            <person name="Gloeckner G."/>
        </authorList>
    </citation>
    <scope>NUCLEOTIDE SEQUENCE [LARGE SCALE GENOMIC DNA]</scope>
    <source>
        <strain evidence="2">SH3</strain>
    </source>
</reference>
<dbReference type="Proteomes" id="UP000007797">
    <property type="component" value="Unassembled WGS sequence"/>
</dbReference>
<dbReference type="KEGG" id="dfa:DFA_08058"/>